<dbReference type="EMBL" id="CP065959">
    <property type="protein sequence ID" value="QQC90481.1"/>
    <property type="molecule type" value="Genomic_DNA"/>
</dbReference>
<feature type="chain" id="PRO_5039204642" description="Septum formation initiator" evidence="2">
    <location>
        <begin position="23"/>
        <end position="192"/>
    </location>
</feature>
<keyword evidence="2" id="KW-0732">Signal</keyword>
<organism evidence="3 4">
    <name type="scientific">Streptomyces alfalfae</name>
    <dbReference type="NCBI Taxonomy" id="1642299"/>
    <lineage>
        <taxon>Bacteria</taxon>
        <taxon>Bacillati</taxon>
        <taxon>Actinomycetota</taxon>
        <taxon>Actinomycetes</taxon>
        <taxon>Kitasatosporales</taxon>
        <taxon>Streptomycetaceae</taxon>
        <taxon>Streptomyces</taxon>
    </lineage>
</organism>
<protein>
    <recommendedName>
        <fullName evidence="5">Septum formation initiator</fullName>
    </recommendedName>
</protein>
<feature type="signal peptide" evidence="2">
    <location>
        <begin position="1"/>
        <end position="22"/>
    </location>
</feature>
<feature type="region of interest" description="Disordered" evidence="1">
    <location>
        <begin position="51"/>
        <end position="120"/>
    </location>
</feature>
<name>A0A7T4PHU1_9ACTN</name>
<proteinExistence type="predicted"/>
<evidence type="ECO:0000256" key="1">
    <source>
        <dbReference type="SAM" id="MobiDB-lite"/>
    </source>
</evidence>
<dbReference type="AlphaFoldDB" id="A0A7T4PHU1"/>
<reference evidence="3 4" key="1">
    <citation type="submission" date="2020-12" db="EMBL/GenBank/DDBJ databases">
        <title>Identification and biosynthesis of polyene macrolides produced by Streptomyces alfalfae Men-myco-93-63.</title>
        <authorList>
            <person name="Liu D."/>
            <person name="Li Y."/>
            <person name="Liu L."/>
            <person name="Han X."/>
            <person name="Shen F."/>
        </authorList>
    </citation>
    <scope>NUCLEOTIDE SEQUENCE [LARGE SCALE GENOMIC DNA]</scope>
    <source>
        <strain evidence="3 4">Men-myco-93-63</strain>
    </source>
</reference>
<evidence type="ECO:0000256" key="2">
    <source>
        <dbReference type="SAM" id="SignalP"/>
    </source>
</evidence>
<evidence type="ECO:0008006" key="5">
    <source>
        <dbReference type="Google" id="ProtNLM"/>
    </source>
</evidence>
<gene>
    <name evidence="3" type="ORF">I8755_20270</name>
</gene>
<evidence type="ECO:0000313" key="3">
    <source>
        <dbReference type="EMBL" id="QQC90481.1"/>
    </source>
</evidence>
<dbReference type="Proteomes" id="UP000596130">
    <property type="component" value="Chromosome"/>
</dbReference>
<accession>A0A7T4PHU1</accession>
<sequence length="192" mass="19785">MRKWRSAAATAAWVAVGTAAGALGAWQLAGADGGAGATHSRPLDEAAVREALAKASDSATRSGAGVTGGTRTPPPRRPSGTASREPAGKPSRSPEPAPEPRPARTQAPERSTVRFTGGTATVECRTGGTVFLVSWSPADGFHIDDDVTRGPAAVARLEAEPGDDDEQDDLRYEIRCAADGPRARVVADTDDD</sequence>
<evidence type="ECO:0000313" key="4">
    <source>
        <dbReference type="Proteomes" id="UP000596130"/>
    </source>
</evidence>
<dbReference type="RefSeq" id="WP_198503249.1">
    <property type="nucleotide sequence ID" value="NZ_CP065959.1"/>
</dbReference>